<keyword evidence="2" id="KW-0408">Iron</keyword>
<dbReference type="SFLD" id="SFLDS00029">
    <property type="entry name" value="Radical_SAM"/>
    <property type="match status" value="1"/>
</dbReference>
<evidence type="ECO:0000313" key="6">
    <source>
        <dbReference type="Proteomes" id="UP000510821"/>
    </source>
</evidence>
<dbReference type="KEGG" id="flt:Sv326_0461"/>
<keyword evidence="1" id="KW-0479">Metal-binding</keyword>
<dbReference type="Proteomes" id="UP000510821">
    <property type="component" value="Chromosome"/>
</dbReference>
<evidence type="ECO:0000313" key="5">
    <source>
        <dbReference type="EMBL" id="QLJ52636.1"/>
    </source>
</evidence>
<dbReference type="GO" id="GO:0003824">
    <property type="term" value="F:catalytic activity"/>
    <property type="evidence" value="ECO:0007669"/>
    <property type="project" value="InterPro"/>
</dbReference>
<dbReference type="SUPFAM" id="SSF102114">
    <property type="entry name" value="Radical SAM enzymes"/>
    <property type="match status" value="1"/>
</dbReference>
<dbReference type="EMBL" id="CP058998">
    <property type="protein sequence ID" value="QLJ52636.1"/>
    <property type="molecule type" value="Genomic_DNA"/>
</dbReference>
<evidence type="ECO:0000256" key="2">
    <source>
        <dbReference type="ARBA" id="ARBA00023004"/>
    </source>
</evidence>
<dbReference type="PANTHER" id="PTHR43432:SF6">
    <property type="entry name" value="RADICAL SAM CORE DOMAIN-CONTAINING PROTEIN"/>
    <property type="match status" value="1"/>
</dbReference>
<dbReference type="GO" id="GO:0046872">
    <property type="term" value="F:metal ion binding"/>
    <property type="evidence" value="ECO:0007669"/>
    <property type="project" value="UniProtKB-KW"/>
</dbReference>
<dbReference type="CDD" id="cd01335">
    <property type="entry name" value="Radical_SAM"/>
    <property type="match status" value="1"/>
</dbReference>
<accession>A0A7D6BLA8</accession>
<dbReference type="SMART" id="SM00729">
    <property type="entry name" value="Elp3"/>
    <property type="match status" value="1"/>
</dbReference>
<reference evidence="6" key="1">
    <citation type="submission" date="2020-07" db="EMBL/GenBank/DDBJ databases">
        <title>Metabolic diversity and evolutionary history of the archaeal phylum ###Micrarchaeota### uncovered from a freshwater lake metagenome.</title>
        <authorList>
            <person name="Kadnikov V.V."/>
            <person name="Savvichev A.S."/>
            <person name="Mardanov A.V."/>
            <person name="Beletsky A.V."/>
            <person name="Chupakov A.V."/>
            <person name="Kokryatskaya N.M."/>
            <person name="Pimenov N.V."/>
            <person name="Ravin N.V."/>
        </authorList>
    </citation>
    <scope>NUCLEOTIDE SEQUENCE [LARGE SCALE GENOMIC DNA]</scope>
</reference>
<evidence type="ECO:0000256" key="3">
    <source>
        <dbReference type="ARBA" id="ARBA00023014"/>
    </source>
</evidence>
<dbReference type="AlphaFoldDB" id="A0A7D6BLA8"/>
<dbReference type="InterPro" id="IPR058240">
    <property type="entry name" value="rSAM_sf"/>
</dbReference>
<dbReference type="Pfam" id="PF04055">
    <property type="entry name" value="Radical_SAM"/>
    <property type="match status" value="1"/>
</dbReference>
<gene>
    <name evidence="5" type="ORF">Sv326_0461</name>
</gene>
<sequence length="267" mass="31263">MITTEVRCKSLLNPSKLAVYCVNPYVGCQHACSYCYANPITRRFSRHPEAWGEFVDIKVNAPEVLRNEIPKKTKGQVFVSSLTDAYQPLEKKYELTRKLLEILLEKQFPVCIQTKSSLVARDIDLLKKFNEREVGFTIITLDESVKKNFEPFSSPIKERLDALKVLQENGIETYIFAGPVLPHITDKDVEELVRTASELKVDYMWFDKLNLKLGVWDNVQQILQKSYPQLLPVWKEIFFSKNDYYSKLKERITKLCREKNVKFRFCY</sequence>
<dbReference type="PANTHER" id="PTHR43432">
    <property type="entry name" value="SLR0285 PROTEIN"/>
    <property type="match status" value="1"/>
</dbReference>
<dbReference type="InterPro" id="IPR007197">
    <property type="entry name" value="rSAM"/>
</dbReference>
<name>A0A7D6BLA8_FERL1</name>
<dbReference type="PROSITE" id="PS51918">
    <property type="entry name" value="RADICAL_SAM"/>
    <property type="match status" value="1"/>
</dbReference>
<keyword evidence="3" id="KW-0411">Iron-sulfur</keyword>
<dbReference type="GO" id="GO:0051536">
    <property type="term" value="F:iron-sulfur cluster binding"/>
    <property type="evidence" value="ECO:0007669"/>
    <property type="project" value="UniProtKB-KW"/>
</dbReference>
<protein>
    <submittedName>
        <fullName evidence="5">Radical SAM domain protein</fullName>
    </submittedName>
</protein>
<organism evidence="5 6">
    <name type="scientific">Fermentimicrarchaeum limneticum</name>
    <dbReference type="NCBI Taxonomy" id="2795018"/>
    <lineage>
        <taxon>Archaea</taxon>
        <taxon>Candidatus Micrarchaeota</taxon>
        <taxon>Candidatus Fermentimicrarchaeales</taxon>
        <taxon>Candidatus Fermentimicrarchaeaceae</taxon>
        <taxon>Candidatus Fermentimicrarchaeum</taxon>
    </lineage>
</organism>
<dbReference type="InterPro" id="IPR006638">
    <property type="entry name" value="Elp3/MiaA/NifB-like_rSAM"/>
</dbReference>
<dbReference type="SFLD" id="SFLDG01084">
    <property type="entry name" value="Uncharacterised_Radical_SAM_Su"/>
    <property type="match status" value="1"/>
</dbReference>
<evidence type="ECO:0000256" key="1">
    <source>
        <dbReference type="ARBA" id="ARBA00022723"/>
    </source>
</evidence>
<feature type="domain" description="Radical SAM core" evidence="4">
    <location>
        <begin position="14"/>
        <end position="255"/>
    </location>
</feature>
<dbReference type="Gene3D" id="3.80.30.30">
    <property type="match status" value="1"/>
</dbReference>
<proteinExistence type="predicted"/>
<dbReference type="InterPro" id="IPR040086">
    <property type="entry name" value="MJ0683-like"/>
</dbReference>
<evidence type="ECO:0000259" key="4">
    <source>
        <dbReference type="PROSITE" id="PS51918"/>
    </source>
</evidence>